<evidence type="ECO:0000256" key="6">
    <source>
        <dbReference type="ARBA" id="ARBA00023125"/>
    </source>
</evidence>
<evidence type="ECO:0000259" key="10">
    <source>
        <dbReference type="PROSITE" id="PS50110"/>
    </source>
</evidence>
<dbReference type="RefSeq" id="WP_380018745.1">
    <property type="nucleotide sequence ID" value="NZ_JBHSHD010000002.1"/>
</dbReference>
<reference evidence="13" key="1">
    <citation type="journal article" date="2019" name="Int. J. Syst. Evol. Microbiol.">
        <title>The Global Catalogue of Microorganisms (GCM) 10K type strain sequencing project: providing services to taxonomists for standard genome sequencing and annotation.</title>
        <authorList>
            <consortium name="The Broad Institute Genomics Platform"/>
            <consortium name="The Broad Institute Genome Sequencing Center for Infectious Disease"/>
            <person name="Wu L."/>
            <person name="Ma J."/>
        </authorList>
    </citation>
    <scope>NUCLEOTIDE SEQUENCE [LARGE SCALE GENOMIC DNA]</scope>
    <source>
        <strain evidence="13">CCUG 30340</strain>
    </source>
</reference>
<dbReference type="InterPro" id="IPR001867">
    <property type="entry name" value="OmpR/PhoB-type_DNA-bd"/>
</dbReference>
<feature type="DNA-binding region" description="OmpR/PhoB-type" evidence="9">
    <location>
        <begin position="124"/>
        <end position="218"/>
    </location>
</feature>
<keyword evidence="7" id="KW-0804">Transcription</keyword>
<feature type="domain" description="OmpR/PhoB-type" evidence="11">
    <location>
        <begin position="124"/>
        <end position="218"/>
    </location>
</feature>
<protein>
    <submittedName>
        <fullName evidence="12">Response regulator transcription factor</fullName>
    </submittedName>
</protein>
<evidence type="ECO:0000256" key="1">
    <source>
        <dbReference type="ARBA" id="ARBA00004496"/>
    </source>
</evidence>
<evidence type="ECO:0000256" key="9">
    <source>
        <dbReference type="PROSITE-ProRule" id="PRU01091"/>
    </source>
</evidence>
<dbReference type="CDD" id="cd00383">
    <property type="entry name" value="trans_reg_C"/>
    <property type="match status" value="1"/>
</dbReference>
<dbReference type="InterPro" id="IPR036388">
    <property type="entry name" value="WH-like_DNA-bd_sf"/>
</dbReference>
<feature type="domain" description="Response regulatory" evidence="10">
    <location>
        <begin position="2"/>
        <end position="116"/>
    </location>
</feature>
<dbReference type="InterPro" id="IPR039420">
    <property type="entry name" value="WalR-like"/>
</dbReference>
<dbReference type="Gene3D" id="1.10.10.10">
    <property type="entry name" value="Winged helix-like DNA-binding domain superfamily/Winged helix DNA-binding domain"/>
    <property type="match status" value="1"/>
</dbReference>
<comment type="caution">
    <text evidence="12">The sequence shown here is derived from an EMBL/GenBank/DDBJ whole genome shotgun (WGS) entry which is preliminary data.</text>
</comment>
<dbReference type="PANTHER" id="PTHR48111">
    <property type="entry name" value="REGULATOR OF RPOS"/>
    <property type="match status" value="1"/>
</dbReference>
<keyword evidence="4" id="KW-0902">Two-component regulatory system</keyword>
<dbReference type="SUPFAM" id="SSF52172">
    <property type="entry name" value="CheY-like"/>
    <property type="match status" value="1"/>
</dbReference>
<dbReference type="PROSITE" id="PS51755">
    <property type="entry name" value="OMPR_PHOB"/>
    <property type="match status" value="1"/>
</dbReference>
<dbReference type="Gene3D" id="3.40.50.2300">
    <property type="match status" value="1"/>
</dbReference>
<evidence type="ECO:0000256" key="4">
    <source>
        <dbReference type="ARBA" id="ARBA00023012"/>
    </source>
</evidence>
<keyword evidence="3 8" id="KW-0597">Phosphoprotein</keyword>
<evidence type="ECO:0000313" key="12">
    <source>
        <dbReference type="EMBL" id="MFC4819009.1"/>
    </source>
</evidence>
<dbReference type="Proteomes" id="UP001595886">
    <property type="component" value="Unassembled WGS sequence"/>
</dbReference>
<dbReference type="InterPro" id="IPR001789">
    <property type="entry name" value="Sig_transdc_resp-reg_receiver"/>
</dbReference>
<sequence length="220" mass="24138">MKVLIVEDDAMLVDAIARGLRSEGWDVDSVGDATGARLATLDCRYAAIVLDLGLPGSSGFTVLSGLRERYDTTPVVIVTARDKLSDRIRGLDAGADDYIVKPFQLDELSARLRAVVRRSQGRVAPALRHQDIEVDPVRRTVKKAGVLVDLSMNEYRTLLALMEHPGRAMDRDQLEDRVYGSTGTIESNTIAVYVHHLRAKLGNDVITTVHGFGYCFGAKN</sequence>
<organism evidence="12 13">
    <name type="scientific">Dokdonella ginsengisoli</name>
    <dbReference type="NCBI Taxonomy" id="363846"/>
    <lineage>
        <taxon>Bacteria</taxon>
        <taxon>Pseudomonadati</taxon>
        <taxon>Pseudomonadota</taxon>
        <taxon>Gammaproteobacteria</taxon>
        <taxon>Lysobacterales</taxon>
        <taxon>Rhodanobacteraceae</taxon>
        <taxon>Dokdonella</taxon>
    </lineage>
</organism>
<dbReference type="PANTHER" id="PTHR48111:SF35">
    <property type="entry name" value="TRANSCRIPTIONAL REGULATORY PROTEIN QSEB"/>
    <property type="match status" value="1"/>
</dbReference>
<dbReference type="EMBL" id="JBHSHD010000002">
    <property type="protein sequence ID" value="MFC4819009.1"/>
    <property type="molecule type" value="Genomic_DNA"/>
</dbReference>
<gene>
    <name evidence="12" type="ORF">ACFO6Q_01665</name>
</gene>
<keyword evidence="2" id="KW-0963">Cytoplasm</keyword>
<dbReference type="SMART" id="SM00862">
    <property type="entry name" value="Trans_reg_C"/>
    <property type="match status" value="1"/>
</dbReference>
<dbReference type="Gene3D" id="6.10.250.690">
    <property type="match status" value="1"/>
</dbReference>
<dbReference type="SMART" id="SM00448">
    <property type="entry name" value="REC"/>
    <property type="match status" value="1"/>
</dbReference>
<comment type="subcellular location">
    <subcellularLocation>
        <location evidence="1">Cytoplasm</location>
    </subcellularLocation>
</comment>
<evidence type="ECO:0000259" key="11">
    <source>
        <dbReference type="PROSITE" id="PS51755"/>
    </source>
</evidence>
<evidence type="ECO:0000256" key="3">
    <source>
        <dbReference type="ARBA" id="ARBA00022553"/>
    </source>
</evidence>
<dbReference type="InterPro" id="IPR011006">
    <property type="entry name" value="CheY-like_superfamily"/>
</dbReference>
<dbReference type="PROSITE" id="PS50110">
    <property type="entry name" value="RESPONSE_REGULATORY"/>
    <property type="match status" value="1"/>
</dbReference>
<keyword evidence="6 9" id="KW-0238">DNA-binding</keyword>
<evidence type="ECO:0000256" key="5">
    <source>
        <dbReference type="ARBA" id="ARBA00023015"/>
    </source>
</evidence>
<feature type="modified residue" description="4-aspartylphosphate" evidence="8">
    <location>
        <position position="51"/>
    </location>
</feature>
<dbReference type="CDD" id="cd17624">
    <property type="entry name" value="REC_OmpR_PmrA-like"/>
    <property type="match status" value="1"/>
</dbReference>
<keyword evidence="13" id="KW-1185">Reference proteome</keyword>
<dbReference type="Pfam" id="PF00486">
    <property type="entry name" value="Trans_reg_C"/>
    <property type="match status" value="1"/>
</dbReference>
<evidence type="ECO:0000256" key="8">
    <source>
        <dbReference type="PROSITE-ProRule" id="PRU00169"/>
    </source>
</evidence>
<proteinExistence type="predicted"/>
<dbReference type="Pfam" id="PF00072">
    <property type="entry name" value="Response_reg"/>
    <property type="match status" value="1"/>
</dbReference>
<evidence type="ECO:0000256" key="2">
    <source>
        <dbReference type="ARBA" id="ARBA00022490"/>
    </source>
</evidence>
<evidence type="ECO:0000256" key="7">
    <source>
        <dbReference type="ARBA" id="ARBA00023163"/>
    </source>
</evidence>
<accession>A0ABV9QRH4</accession>
<name>A0ABV9QRH4_9GAMM</name>
<evidence type="ECO:0000313" key="13">
    <source>
        <dbReference type="Proteomes" id="UP001595886"/>
    </source>
</evidence>
<keyword evidence="5" id="KW-0805">Transcription regulation</keyword>